<feature type="compositionally biased region" description="Low complexity" evidence="1">
    <location>
        <begin position="80"/>
        <end position="91"/>
    </location>
</feature>
<reference evidence="2" key="1">
    <citation type="submission" date="2025-08" db="UniProtKB">
        <authorList>
            <consortium name="RefSeq"/>
        </authorList>
    </citation>
    <scope>IDENTIFICATION</scope>
</reference>
<dbReference type="PaxDb" id="4097-A0A1S4D0U5"/>
<name>A0A1S4D0U5_TOBAC</name>
<organism evidence="2">
    <name type="scientific">Nicotiana tabacum</name>
    <name type="common">Common tobacco</name>
    <dbReference type="NCBI Taxonomy" id="4097"/>
    <lineage>
        <taxon>Eukaryota</taxon>
        <taxon>Viridiplantae</taxon>
        <taxon>Streptophyta</taxon>
        <taxon>Embryophyta</taxon>
        <taxon>Tracheophyta</taxon>
        <taxon>Spermatophyta</taxon>
        <taxon>Magnoliopsida</taxon>
        <taxon>eudicotyledons</taxon>
        <taxon>Gunneridae</taxon>
        <taxon>Pentapetalae</taxon>
        <taxon>asterids</taxon>
        <taxon>lamiids</taxon>
        <taxon>Solanales</taxon>
        <taxon>Solanaceae</taxon>
        <taxon>Nicotianoideae</taxon>
        <taxon>Nicotianeae</taxon>
        <taxon>Nicotiana</taxon>
    </lineage>
</organism>
<gene>
    <name evidence="2" type="primary">LOC107824720</name>
</gene>
<evidence type="ECO:0000256" key="1">
    <source>
        <dbReference type="SAM" id="MobiDB-lite"/>
    </source>
</evidence>
<feature type="compositionally biased region" description="Pro residues" evidence="1">
    <location>
        <begin position="32"/>
        <end position="45"/>
    </location>
</feature>
<feature type="region of interest" description="Disordered" evidence="1">
    <location>
        <begin position="1"/>
        <end position="91"/>
    </location>
</feature>
<sequence length="172" mass="18081">MPKSSQKSSSKIEAKPKNMKLKSNKSANLTSEPPPIPVPSPPLPSTIPATSSHVPVVPTIPTSTRPSVPKLPSHAPMSASKNTSKPTKIKSTSIKCAKIDKVVIDVASKEDTVVKEAMAQGAVSTTTDHVKLPPSKLVVLVSAIEVAPLDIVPPLSYKPHMEEPTAETDTAT</sequence>
<proteinExistence type="predicted"/>
<protein>
    <submittedName>
        <fullName evidence="2">Verprolin-like</fullName>
    </submittedName>
</protein>
<dbReference type="AlphaFoldDB" id="A0A1S4D0U5"/>
<dbReference type="KEGG" id="nta:107824720"/>
<evidence type="ECO:0000313" key="2">
    <source>
        <dbReference type="RefSeq" id="XP_016507011.1"/>
    </source>
</evidence>
<dbReference type="RefSeq" id="XP_016507011.1">
    <property type="nucleotide sequence ID" value="XM_016651525.1"/>
</dbReference>
<accession>A0A1S4D0U5</accession>